<name>A0A6P5RQP6_PRUAV</name>
<evidence type="ECO:0000256" key="1">
    <source>
        <dbReference type="ARBA" id="ARBA00022723"/>
    </source>
</evidence>
<dbReference type="SUPFAM" id="SSF90229">
    <property type="entry name" value="CCCH zinc finger"/>
    <property type="match status" value="2"/>
</dbReference>
<keyword evidence="3 5" id="KW-0863">Zinc-finger</keyword>
<dbReference type="RefSeq" id="XP_021804907.1">
    <property type="nucleotide sequence ID" value="XM_021949215.1"/>
</dbReference>
<feature type="region of interest" description="Disordered" evidence="6">
    <location>
        <begin position="164"/>
        <end position="186"/>
    </location>
</feature>
<keyword evidence="4 5" id="KW-0862">Zinc</keyword>
<sequence>MEEANIETGKPSQTLIAFPPHCRRHLKSGTYRTLVRILSHCYDESQHSAADQNVPQELDQDNGSIEPVQATEKEVLENVELVGPGSLGPKNSAAEEVRVPDESCNPNDFQEQLEQIESILNVAENEDFSKLNEVMDIENILAIDFQDMDFNPEQILMDEPERMAKGNEDDTHRPSATSLDQNQSGSDKVALLTNQEEHDATVIYESSVQMVSGTLDSSLHTVAVGESSNQRESNEQNSFLMTNRLDVEPIMQQKAMELETYVSSEGAKESFIPITEVGAIKEPENFSQKVPDSFDFSLNKDMVAEASKPTEYSKDKSSSRVNNDLEVEHEMQQKDKELEEIVCTRTAISSPSHMSEDIEEGEISSDDGMDDRSNDVLLHDTVVLEEKKVPEVQIFKDVLDRKVHSCTVANDKDFGFNSFLVDMVDEGKFDRGAELIESSRTEMIPRLGVVEGKNVKALKVDDSNPLLEGGRIEMQDNGVRVGIGCPEAGHHGITSEEKWDDGACNKRKRGPPTKEKKEKKKAKERKKRAEKNRELGVKRLKLHPIQKAKTVAYCRHFVRGRCHEGDKCKFSHDTVPLTKSKPCVHFARQSCMKGDDCQYDHELSKYPCNNFKENGFCSRGDRCMFSHTMPSNEDSATAACKPELKPPMVLNNSRSQQANTGGASQQNVHASAYSMGIHSRNNTRQNVTQTVLKQPELANKGISFPSIPKSSLVHSSMSKQEGLAPDRNTGAKAGNQIDQSPFSSVQNSTVILKRTPPVTAPRGINFLSFGKASPDDARGKNQVSSQTSPSVSETVKNLNGMLKANQSAAPQGTHFNPFGKSSVASSSSEKPVSLPSFWNNGSKIDSCESQNTADKPQNSSEISLRLPPSPLTSGQSSDHIASRFCKDTANSFQRGLFSTLAFAAKYKTQNMNQSFGSIGAQVDKETRNNNAELSDKKGPLQPESRLLFVQFGQIHQKKYKAIRWHLACPLPAHVASHSLV</sequence>
<evidence type="ECO:0000256" key="3">
    <source>
        <dbReference type="ARBA" id="ARBA00022771"/>
    </source>
</evidence>
<feature type="compositionally biased region" description="Basic and acidic residues" evidence="6">
    <location>
        <begin position="164"/>
        <end position="173"/>
    </location>
</feature>
<reference evidence="9" key="1">
    <citation type="submission" date="2025-08" db="UniProtKB">
        <authorList>
            <consortium name="RefSeq"/>
        </authorList>
    </citation>
    <scope>IDENTIFICATION</scope>
</reference>
<accession>A0A6P5RQP6</accession>
<dbReference type="InterPro" id="IPR036855">
    <property type="entry name" value="Znf_CCCH_sf"/>
</dbReference>
<evidence type="ECO:0000256" key="2">
    <source>
        <dbReference type="ARBA" id="ARBA00022737"/>
    </source>
</evidence>
<dbReference type="InterPro" id="IPR000571">
    <property type="entry name" value="Znf_CCCH"/>
</dbReference>
<proteinExistence type="predicted"/>
<feature type="region of interest" description="Disordered" evidence="6">
    <location>
        <begin position="808"/>
        <end position="878"/>
    </location>
</feature>
<dbReference type="GO" id="GO:0003723">
    <property type="term" value="F:RNA binding"/>
    <property type="evidence" value="ECO:0007669"/>
    <property type="project" value="InterPro"/>
</dbReference>
<dbReference type="InterPro" id="IPR045124">
    <property type="entry name" value="Su(sable)-like"/>
</dbReference>
<dbReference type="GO" id="GO:0005634">
    <property type="term" value="C:nucleus"/>
    <property type="evidence" value="ECO:0007669"/>
    <property type="project" value="TreeGrafter"/>
</dbReference>
<feature type="zinc finger region" description="C3H1-type" evidence="5">
    <location>
        <begin position="548"/>
        <end position="575"/>
    </location>
</feature>
<dbReference type="Gene3D" id="2.30.30.1190">
    <property type="match status" value="1"/>
</dbReference>
<feature type="domain" description="C3H1-type" evidence="7">
    <location>
        <begin position="548"/>
        <end position="575"/>
    </location>
</feature>
<feature type="zinc finger region" description="C3H1-type" evidence="5">
    <location>
        <begin position="577"/>
        <end position="601"/>
    </location>
</feature>
<evidence type="ECO:0000259" key="7">
    <source>
        <dbReference type="PROSITE" id="PS50103"/>
    </source>
</evidence>
<keyword evidence="1 5" id="KW-0479">Metal-binding</keyword>
<feature type="zinc finger region" description="C3H1-type" evidence="5">
    <location>
        <begin position="602"/>
        <end position="630"/>
    </location>
</feature>
<feature type="compositionally biased region" description="Basic and acidic residues" evidence="6">
    <location>
        <begin position="492"/>
        <end position="504"/>
    </location>
</feature>
<feature type="compositionally biased region" description="Polar residues" evidence="6">
    <location>
        <begin position="781"/>
        <end position="793"/>
    </location>
</feature>
<dbReference type="GO" id="GO:0008270">
    <property type="term" value="F:zinc ion binding"/>
    <property type="evidence" value="ECO:0007669"/>
    <property type="project" value="UniProtKB-KW"/>
</dbReference>
<feature type="region of interest" description="Disordered" evidence="6">
    <location>
        <begin position="492"/>
        <end position="533"/>
    </location>
</feature>
<feature type="domain" description="C3H1-type" evidence="7">
    <location>
        <begin position="577"/>
        <end position="601"/>
    </location>
</feature>
<evidence type="ECO:0000256" key="6">
    <source>
        <dbReference type="SAM" id="MobiDB-lite"/>
    </source>
</evidence>
<dbReference type="SMART" id="SM00356">
    <property type="entry name" value="ZnF_C3H1"/>
    <property type="match status" value="3"/>
</dbReference>
<keyword evidence="8" id="KW-1185">Reference proteome</keyword>
<feature type="region of interest" description="Disordered" evidence="6">
    <location>
        <begin position="762"/>
        <end position="793"/>
    </location>
</feature>
<evidence type="ECO:0000313" key="9">
    <source>
        <dbReference type="RefSeq" id="XP_021804907.1"/>
    </source>
</evidence>
<dbReference type="PROSITE" id="PS50103">
    <property type="entry name" value="ZF_C3H1"/>
    <property type="match status" value="3"/>
</dbReference>
<feature type="region of interest" description="Disordered" evidence="6">
    <location>
        <begin position="719"/>
        <end position="741"/>
    </location>
</feature>
<feature type="compositionally biased region" description="Basic residues" evidence="6">
    <location>
        <begin position="505"/>
        <end position="530"/>
    </location>
</feature>
<organism evidence="8 9">
    <name type="scientific">Prunus avium</name>
    <name type="common">Cherry</name>
    <name type="synonym">Cerasus avium</name>
    <dbReference type="NCBI Taxonomy" id="42229"/>
    <lineage>
        <taxon>Eukaryota</taxon>
        <taxon>Viridiplantae</taxon>
        <taxon>Streptophyta</taxon>
        <taxon>Embryophyta</taxon>
        <taxon>Tracheophyta</taxon>
        <taxon>Spermatophyta</taxon>
        <taxon>Magnoliopsida</taxon>
        <taxon>eudicotyledons</taxon>
        <taxon>Gunneridae</taxon>
        <taxon>Pentapetalae</taxon>
        <taxon>rosids</taxon>
        <taxon>fabids</taxon>
        <taxon>Rosales</taxon>
        <taxon>Rosaceae</taxon>
        <taxon>Amygdaloideae</taxon>
        <taxon>Amygdaleae</taxon>
        <taxon>Prunus</taxon>
    </lineage>
</organism>
<evidence type="ECO:0000256" key="5">
    <source>
        <dbReference type="PROSITE-ProRule" id="PRU00723"/>
    </source>
</evidence>
<dbReference type="Gene3D" id="4.10.1000.10">
    <property type="entry name" value="Zinc finger, CCCH-type"/>
    <property type="match status" value="1"/>
</dbReference>
<evidence type="ECO:0000313" key="8">
    <source>
        <dbReference type="Proteomes" id="UP000515124"/>
    </source>
</evidence>
<feature type="compositionally biased region" description="Polar residues" evidence="6">
    <location>
        <begin position="174"/>
        <end position="186"/>
    </location>
</feature>
<feature type="compositionally biased region" description="Low complexity" evidence="6">
    <location>
        <begin position="820"/>
        <end position="836"/>
    </location>
</feature>
<dbReference type="Proteomes" id="UP000515124">
    <property type="component" value="Unplaced"/>
</dbReference>
<gene>
    <name evidence="9" type="primary">LOC110749181</name>
</gene>
<dbReference type="GO" id="GO:0045892">
    <property type="term" value="P:negative regulation of DNA-templated transcription"/>
    <property type="evidence" value="ECO:0007669"/>
    <property type="project" value="InterPro"/>
</dbReference>
<protein>
    <submittedName>
        <fullName evidence="9">Uncharacterized protein LOC110749181 isoform X1</fullName>
    </submittedName>
</protein>
<dbReference type="Pfam" id="PF00642">
    <property type="entry name" value="zf-CCCH"/>
    <property type="match status" value="1"/>
</dbReference>
<dbReference type="KEGG" id="pavi:110749181"/>
<feature type="compositionally biased region" description="Polar residues" evidence="6">
    <location>
        <begin position="837"/>
        <end position="862"/>
    </location>
</feature>
<dbReference type="AlphaFoldDB" id="A0A6P5RQP6"/>
<dbReference type="PANTHER" id="PTHR13119">
    <property type="entry name" value="ZINC FINGER CCCH DOMAIN-CONTAINING PROTEI"/>
    <property type="match status" value="1"/>
</dbReference>
<dbReference type="PANTHER" id="PTHR13119:SF12">
    <property type="entry name" value="PROTEIN SUPPRESSOR OF SABLE"/>
    <property type="match status" value="1"/>
</dbReference>
<feature type="domain" description="C3H1-type" evidence="7">
    <location>
        <begin position="602"/>
        <end position="630"/>
    </location>
</feature>
<dbReference type="Pfam" id="PF14608">
    <property type="entry name" value="zf-CCCH_2"/>
    <property type="match status" value="2"/>
</dbReference>
<keyword evidence="2" id="KW-0677">Repeat</keyword>
<evidence type="ECO:0000256" key="4">
    <source>
        <dbReference type="ARBA" id="ARBA00022833"/>
    </source>
</evidence>
<dbReference type="GeneID" id="110749181"/>